<evidence type="ECO:0000313" key="3">
    <source>
        <dbReference type="Proteomes" id="UP000807025"/>
    </source>
</evidence>
<reference evidence="2" key="1">
    <citation type="submission" date="2020-11" db="EMBL/GenBank/DDBJ databases">
        <authorList>
            <consortium name="DOE Joint Genome Institute"/>
            <person name="Ahrendt S."/>
            <person name="Riley R."/>
            <person name="Andreopoulos W."/>
            <person name="Labutti K."/>
            <person name="Pangilinan J."/>
            <person name="Ruiz-Duenas F.J."/>
            <person name="Barrasa J.M."/>
            <person name="Sanchez-Garcia M."/>
            <person name="Camarero S."/>
            <person name="Miyauchi S."/>
            <person name="Serrano A."/>
            <person name="Linde D."/>
            <person name="Babiker R."/>
            <person name="Drula E."/>
            <person name="Ayuso-Fernandez I."/>
            <person name="Pacheco R."/>
            <person name="Padilla G."/>
            <person name="Ferreira P."/>
            <person name="Barriuso J."/>
            <person name="Kellner H."/>
            <person name="Castanera R."/>
            <person name="Alfaro M."/>
            <person name="Ramirez L."/>
            <person name="Pisabarro A.G."/>
            <person name="Kuo A."/>
            <person name="Tritt A."/>
            <person name="Lipzen A."/>
            <person name="He G."/>
            <person name="Yan M."/>
            <person name="Ng V."/>
            <person name="Cullen D."/>
            <person name="Martin F."/>
            <person name="Rosso M.-N."/>
            <person name="Henrissat B."/>
            <person name="Hibbett D."/>
            <person name="Martinez A.T."/>
            <person name="Grigoriev I.V."/>
        </authorList>
    </citation>
    <scope>NUCLEOTIDE SEQUENCE</scope>
    <source>
        <strain evidence="2">ATCC 90797</strain>
    </source>
</reference>
<protein>
    <submittedName>
        <fullName evidence="2">Uncharacterized protein</fullName>
    </submittedName>
</protein>
<sequence>MDYFAVTIALDLPTNTTLPTATTTTSDPKPIHSVAIIVGSVIGVMVLMMIILAVFRWCRRFRGARASESDTHIRPFDVNISPTPSSSHNVMVAAESLPDSRNPFPFFGQPQPEMQYQQVFYTSPSLPYAEHTLVGSCASGGGRVNYFVVEIPFEIPTNTSFPMTTSAVPTTLDSKPTPPTTAIFGGVLGGLLLLMTILASYLW</sequence>
<keyword evidence="1" id="KW-0812">Transmembrane</keyword>
<evidence type="ECO:0000313" key="2">
    <source>
        <dbReference type="EMBL" id="KAF9502072.1"/>
    </source>
</evidence>
<name>A0A9P6DEL3_PLEER</name>
<dbReference type="AlphaFoldDB" id="A0A9P6DEL3"/>
<proteinExistence type="predicted"/>
<dbReference type="Proteomes" id="UP000807025">
    <property type="component" value="Unassembled WGS sequence"/>
</dbReference>
<keyword evidence="1" id="KW-1133">Transmembrane helix</keyword>
<comment type="caution">
    <text evidence="2">The sequence shown here is derived from an EMBL/GenBank/DDBJ whole genome shotgun (WGS) entry which is preliminary data.</text>
</comment>
<keyword evidence="1" id="KW-0472">Membrane</keyword>
<evidence type="ECO:0000256" key="1">
    <source>
        <dbReference type="SAM" id="Phobius"/>
    </source>
</evidence>
<dbReference type="OrthoDB" id="3265734at2759"/>
<gene>
    <name evidence="2" type="ORF">BDN71DRAFT_1425823</name>
</gene>
<feature type="transmembrane region" description="Helical" evidence="1">
    <location>
        <begin position="34"/>
        <end position="55"/>
    </location>
</feature>
<organism evidence="2 3">
    <name type="scientific">Pleurotus eryngii</name>
    <name type="common">Boletus of the steppes</name>
    <dbReference type="NCBI Taxonomy" id="5323"/>
    <lineage>
        <taxon>Eukaryota</taxon>
        <taxon>Fungi</taxon>
        <taxon>Dikarya</taxon>
        <taxon>Basidiomycota</taxon>
        <taxon>Agaricomycotina</taxon>
        <taxon>Agaricomycetes</taxon>
        <taxon>Agaricomycetidae</taxon>
        <taxon>Agaricales</taxon>
        <taxon>Pleurotineae</taxon>
        <taxon>Pleurotaceae</taxon>
        <taxon>Pleurotus</taxon>
    </lineage>
</organism>
<accession>A0A9P6DEL3</accession>
<keyword evidence="3" id="KW-1185">Reference proteome</keyword>
<dbReference type="EMBL" id="MU154521">
    <property type="protein sequence ID" value="KAF9502072.1"/>
    <property type="molecule type" value="Genomic_DNA"/>
</dbReference>
<feature type="transmembrane region" description="Helical" evidence="1">
    <location>
        <begin position="182"/>
        <end position="202"/>
    </location>
</feature>